<dbReference type="EMBL" id="BMAT01000721">
    <property type="protein sequence ID" value="GFR71855.1"/>
    <property type="molecule type" value="Genomic_DNA"/>
</dbReference>
<dbReference type="GO" id="GO:0016020">
    <property type="term" value="C:membrane"/>
    <property type="evidence" value="ECO:0007669"/>
    <property type="project" value="UniProtKB-SubCell"/>
</dbReference>
<evidence type="ECO:0000256" key="5">
    <source>
        <dbReference type="ARBA" id="ARBA00022989"/>
    </source>
</evidence>
<feature type="compositionally biased region" description="Basic and acidic residues" evidence="7">
    <location>
        <begin position="580"/>
        <end position="598"/>
    </location>
</feature>
<keyword evidence="4" id="KW-0813">Transport</keyword>
<dbReference type="Pfam" id="PF01758">
    <property type="entry name" value="SBF"/>
    <property type="match status" value="1"/>
</dbReference>
<feature type="transmembrane region" description="Helical" evidence="8">
    <location>
        <begin position="319"/>
        <end position="337"/>
    </location>
</feature>
<protein>
    <submittedName>
        <fullName evidence="10">Ileal sodium/bile acid cotransporter</fullName>
    </submittedName>
</protein>
<feature type="signal peptide" evidence="9">
    <location>
        <begin position="1"/>
        <end position="22"/>
    </location>
</feature>
<dbReference type="InterPro" id="IPR004710">
    <property type="entry name" value="Bilac:Na_transpt"/>
</dbReference>
<feature type="transmembrane region" description="Helical" evidence="8">
    <location>
        <begin position="478"/>
        <end position="498"/>
    </location>
</feature>
<evidence type="ECO:0000256" key="1">
    <source>
        <dbReference type="ARBA" id="ARBA00004141"/>
    </source>
</evidence>
<evidence type="ECO:0000256" key="8">
    <source>
        <dbReference type="SAM" id="Phobius"/>
    </source>
</evidence>
<feature type="transmembrane region" description="Helical" evidence="8">
    <location>
        <begin position="537"/>
        <end position="563"/>
    </location>
</feature>
<organism evidence="10 11">
    <name type="scientific">Elysia marginata</name>
    <dbReference type="NCBI Taxonomy" id="1093978"/>
    <lineage>
        <taxon>Eukaryota</taxon>
        <taxon>Metazoa</taxon>
        <taxon>Spiralia</taxon>
        <taxon>Lophotrochozoa</taxon>
        <taxon>Mollusca</taxon>
        <taxon>Gastropoda</taxon>
        <taxon>Heterobranchia</taxon>
        <taxon>Euthyneura</taxon>
        <taxon>Panpulmonata</taxon>
        <taxon>Sacoglossa</taxon>
        <taxon>Placobranchoidea</taxon>
        <taxon>Plakobranchidae</taxon>
        <taxon>Elysia</taxon>
    </lineage>
</organism>
<keyword evidence="11" id="KW-1185">Reference proteome</keyword>
<keyword evidence="4" id="KW-0769">Symport</keyword>
<reference evidence="10 11" key="1">
    <citation type="journal article" date="2021" name="Elife">
        <title>Chloroplast acquisition without the gene transfer in kleptoplastic sea slugs, Plakobranchus ocellatus.</title>
        <authorList>
            <person name="Maeda T."/>
            <person name="Takahashi S."/>
            <person name="Yoshida T."/>
            <person name="Shimamura S."/>
            <person name="Takaki Y."/>
            <person name="Nagai Y."/>
            <person name="Toyoda A."/>
            <person name="Suzuki Y."/>
            <person name="Arimoto A."/>
            <person name="Ishii H."/>
            <person name="Satoh N."/>
            <person name="Nishiyama T."/>
            <person name="Hasebe M."/>
            <person name="Maruyama T."/>
            <person name="Minagawa J."/>
            <person name="Obokata J."/>
            <person name="Shigenobu S."/>
        </authorList>
    </citation>
    <scope>NUCLEOTIDE SEQUENCE [LARGE SCALE GENOMIC DNA]</scope>
</reference>
<feature type="transmembrane region" description="Helical" evidence="8">
    <location>
        <begin position="447"/>
        <end position="466"/>
    </location>
</feature>
<feature type="transmembrane region" description="Helical" evidence="8">
    <location>
        <begin position="373"/>
        <end position="396"/>
    </location>
</feature>
<dbReference type="Gene3D" id="1.20.1530.20">
    <property type="match status" value="1"/>
</dbReference>
<feature type="transmembrane region" description="Helical" evidence="8">
    <location>
        <begin position="343"/>
        <end position="366"/>
    </location>
</feature>
<feature type="transmembrane region" description="Helical" evidence="8">
    <location>
        <begin position="510"/>
        <end position="531"/>
    </location>
</feature>
<proteinExistence type="inferred from homology"/>
<keyword evidence="3 8" id="KW-0812">Transmembrane</keyword>
<evidence type="ECO:0000256" key="3">
    <source>
        <dbReference type="ARBA" id="ARBA00022692"/>
    </source>
</evidence>
<feature type="transmembrane region" description="Helical" evidence="8">
    <location>
        <begin position="279"/>
        <end position="298"/>
    </location>
</feature>
<keyword evidence="6 8" id="KW-0472">Membrane</keyword>
<sequence>MFATKTSSFIVLISVCLIATDASKEINELTTANSGGDEGKIRHFITKPLSGNSTTGIDWTEPVIFLHNHPEFRVKMGRRQTLLIAISVHCNSLDAQFKVAIDTINPENGYLPDGHRREFLITCNPLLSYSITKPLVNTTDGFHSISFRLPTTSQNKTSAADAAEDIVSEWLSSSLFQSSSPEYFDAPEEHIQRQWMSRAKAAAEMFLEGGRESPSPRVAQIVNITIVADLIGRTRLRFFSLSLADGKSISSKNSTQSGTRQLVHEIPVVVLRNMRPVDFAFRIVLFILVGLAAVGMGCKTDLHVVKEVLKKPIAPVMGFIAQYVCMPVIAFAVSQLMPLDNPAVRLGIFACGVCPGGGASNIFTFLLQGDVSLSVTMTCISSVLAMAMIPLWMFTLGQHFNDPENNISVKVPFTRILQTVSLVVAPLFLGFLLNVKFPKLALKFKRLITPIAVITVLFILTVGLYSNWYMIRLFRGGTVAAACLLPYAGYIVGTLLAVASCQPTRRVKTVAIETGIQNTTVAYLMLTFSLPAPDADLAAVGSASSAFMTPLPLLVLSIVYRIWLKRKRSNLSRANNLDKAPSDIGDHLDERKTNDKRSCKSQADNFEMVEKVNKVSRDPKNLKENVKAAEEENQKLVNNDAEGVTFEG</sequence>
<dbReference type="AlphaFoldDB" id="A0AAV4FHM4"/>
<evidence type="ECO:0000313" key="11">
    <source>
        <dbReference type="Proteomes" id="UP000762676"/>
    </source>
</evidence>
<evidence type="ECO:0000256" key="9">
    <source>
        <dbReference type="SAM" id="SignalP"/>
    </source>
</evidence>
<feature type="compositionally biased region" description="Basic and acidic residues" evidence="7">
    <location>
        <begin position="613"/>
        <end position="634"/>
    </location>
</feature>
<dbReference type="PANTHER" id="PTHR10361:SF28">
    <property type="entry name" value="P3 PROTEIN-RELATED"/>
    <property type="match status" value="1"/>
</dbReference>
<gene>
    <name evidence="10" type="ORF">ElyMa_000363600</name>
</gene>
<dbReference type="PANTHER" id="PTHR10361">
    <property type="entry name" value="SODIUM-BILE ACID COTRANSPORTER"/>
    <property type="match status" value="1"/>
</dbReference>
<evidence type="ECO:0000256" key="6">
    <source>
        <dbReference type="ARBA" id="ARBA00023136"/>
    </source>
</evidence>
<dbReference type="InterPro" id="IPR038770">
    <property type="entry name" value="Na+/solute_symporter_sf"/>
</dbReference>
<accession>A0AAV4FHM4</accession>
<feature type="region of interest" description="Disordered" evidence="7">
    <location>
        <begin position="575"/>
        <end position="599"/>
    </location>
</feature>
<feature type="region of interest" description="Disordered" evidence="7">
    <location>
        <begin position="613"/>
        <end position="648"/>
    </location>
</feature>
<evidence type="ECO:0000256" key="7">
    <source>
        <dbReference type="SAM" id="MobiDB-lite"/>
    </source>
</evidence>
<feature type="chain" id="PRO_5043674521" evidence="9">
    <location>
        <begin position="23"/>
        <end position="648"/>
    </location>
</feature>
<comment type="caution">
    <text evidence="10">The sequence shown here is derived from an EMBL/GenBank/DDBJ whole genome shotgun (WGS) entry which is preliminary data.</text>
</comment>
<keyword evidence="5 8" id="KW-1133">Transmembrane helix</keyword>
<evidence type="ECO:0000313" key="10">
    <source>
        <dbReference type="EMBL" id="GFR71855.1"/>
    </source>
</evidence>
<keyword evidence="9" id="KW-0732">Signal</keyword>
<comment type="subcellular location">
    <subcellularLocation>
        <location evidence="1">Membrane</location>
        <topology evidence="1">Multi-pass membrane protein</topology>
    </subcellularLocation>
</comment>
<dbReference type="InterPro" id="IPR002657">
    <property type="entry name" value="BilAc:Na_symport/Acr3"/>
</dbReference>
<dbReference type="Proteomes" id="UP000762676">
    <property type="component" value="Unassembled WGS sequence"/>
</dbReference>
<name>A0AAV4FHM4_9GAST</name>
<dbReference type="GO" id="GO:0015293">
    <property type="term" value="F:symporter activity"/>
    <property type="evidence" value="ECO:0007669"/>
    <property type="project" value="UniProtKB-KW"/>
</dbReference>
<feature type="transmembrane region" description="Helical" evidence="8">
    <location>
        <begin position="416"/>
        <end position="435"/>
    </location>
</feature>
<evidence type="ECO:0000256" key="4">
    <source>
        <dbReference type="ARBA" id="ARBA00022847"/>
    </source>
</evidence>
<evidence type="ECO:0000256" key="2">
    <source>
        <dbReference type="ARBA" id="ARBA00006528"/>
    </source>
</evidence>
<comment type="similarity">
    <text evidence="2">Belongs to the bile acid:sodium symporter (BASS) (TC 2.A.28) family.</text>
</comment>